<gene>
    <name evidence="2" type="ORF">GPM918_LOCUS20372</name>
    <name evidence="1" type="ORF">OVA965_LOCUS751</name>
    <name evidence="4" type="ORF">SRO942_LOCUS20369</name>
    <name evidence="3" type="ORF">TMI583_LOCUS751</name>
</gene>
<name>A0A814RMJ6_9BILA</name>
<dbReference type="Proteomes" id="UP000663829">
    <property type="component" value="Unassembled WGS sequence"/>
</dbReference>
<keyword evidence="5" id="KW-1185">Reference proteome</keyword>
<dbReference type="Proteomes" id="UP000677228">
    <property type="component" value="Unassembled WGS sequence"/>
</dbReference>
<evidence type="ECO:0000313" key="2">
    <source>
        <dbReference type="EMBL" id="CAF1134589.1"/>
    </source>
</evidence>
<evidence type="ECO:0000313" key="4">
    <source>
        <dbReference type="EMBL" id="CAF3898329.1"/>
    </source>
</evidence>
<evidence type="ECO:0000313" key="1">
    <source>
        <dbReference type="EMBL" id="CAF0730330.1"/>
    </source>
</evidence>
<dbReference type="AlphaFoldDB" id="A0A814RMJ6"/>
<dbReference type="OrthoDB" id="661148at2759"/>
<evidence type="ECO:0000313" key="3">
    <source>
        <dbReference type="EMBL" id="CAF3505440.1"/>
    </source>
</evidence>
<dbReference type="Proteomes" id="UP000682733">
    <property type="component" value="Unassembled WGS sequence"/>
</dbReference>
<evidence type="ECO:0000313" key="5">
    <source>
        <dbReference type="Proteomes" id="UP000663829"/>
    </source>
</evidence>
<protein>
    <submittedName>
        <fullName evidence="2">Uncharacterized protein</fullName>
    </submittedName>
</protein>
<comment type="caution">
    <text evidence="2">The sequence shown here is derived from an EMBL/GenBank/DDBJ whole genome shotgun (WGS) entry which is preliminary data.</text>
</comment>
<reference evidence="2" key="1">
    <citation type="submission" date="2021-02" db="EMBL/GenBank/DDBJ databases">
        <authorList>
            <person name="Nowell W R."/>
        </authorList>
    </citation>
    <scope>NUCLEOTIDE SEQUENCE</scope>
</reference>
<sequence>MAYYQKNEYDFRRYGNSVNVPNNDIARCMYYLNCVCHTIEYNENNIQRYCNYENWRQLSDAEDYLVFVLCLTLSPDEFEDKCFVESPELCGSSSNAFYEVGQIKHSLLAVQSVVIAGRTRHVNKIMAYTQSWMKSYYYEPMSRLVARYRPQQPSTSSSAPGCVIS</sequence>
<dbReference type="Proteomes" id="UP000681722">
    <property type="component" value="Unassembled WGS sequence"/>
</dbReference>
<dbReference type="EMBL" id="CAJNOQ010006420">
    <property type="protein sequence ID" value="CAF1134589.1"/>
    <property type="molecule type" value="Genomic_DNA"/>
</dbReference>
<accession>A0A814RMJ6</accession>
<dbReference type="EMBL" id="CAJOBC010006420">
    <property type="protein sequence ID" value="CAF3898329.1"/>
    <property type="molecule type" value="Genomic_DNA"/>
</dbReference>
<proteinExistence type="predicted"/>
<dbReference type="EMBL" id="CAJNOK010000115">
    <property type="protein sequence ID" value="CAF0730330.1"/>
    <property type="molecule type" value="Genomic_DNA"/>
</dbReference>
<dbReference type="EMBL" id="CAJOBA010000115">
    <property type="protein sequence ID" value="CAF3505440.1"/>
    <property type="molecule type" value="Genomic_DNA"/>
</dbReference>
<organism evidence="2 5">
    <name type="scientific">Didymodactylos carnosus</name>
    <dbReference type="NCBI Taxonomy" id="1234261"/>
    <lineage>
        <taxon>Eukaryota</taxon>
        <taxon>Metazoa</taxon>
        <taxon>Spiralia</taxon>
        <taxon>Gnathifera</taxon>
        <taxon>Rotifera</taxon>
        <taxon>Eurotatoria</taxon>
        <taxon>Bdelloidea</taxon>
        <taxon>Philodinida</taxon>
        <taxon>Philodinidae</taxon>
        <taxon>Didymodactylos</taxon>
    </lineage>
</organism>